<evidence type="ECO:0000313" key="10">
    <source>
        <dbReference type="Proteomes" id="UP000234951"/>
    </source>
</evidence>
<accession>A0A2N5GPX8</accession>
<comment type="catalytic activity">
    <reaction evidence="1 7">
        <text>2-C-methyl-D-erythritol 4-phosphate + CTP + H(+) = 4-CDP-2-C-methyl-D-erythritol + diphosphate</text>
        <dbReference type="Rhea" id="RHEA:13429"/>
        <dbReference type="ChEBI" id="CHEBI:15378"/>
        <dbReference type="ChEBI" id="CHEBI:33019"/>
        <dbReference type="ChEBI" id="CHEBI:37563"/>
        <dbReference type="ChEBI" id="CHEBI:57823"/>
        <dbReference type="ChEBI" id="CHEBI:58262"/>
        <dbReference type="EC" id="2.7.7.60"/>
    </reaction>
</comment>
<dbReference type="PANTHER" id="PTHR32125">
    <property type="entry name" value="2-C-METHYL-D-ERYTHRITOL 4-PHOSPHATE CYTIDYLYLTRANSFERASE, CHLOROPLASTIC"/>
    <property type="match status" value="1"/>
</dbReference>
<gene>
    <name evidence="7" type="primary">ispD</name>
    <name evidence="8" type="ORF">CU635_05860</name>
    <name evidence="9" type="ORF">CVD25_02935</name>
</gene>
<comment type="pathway">
    <text evidence="2 7">Isoprenoid biosynthesis; isopentenyl diphosphate biosynthesis via DXP pathway; isopentenyl diphosphate from 1-deoxy-D-xylulose 5-phosphate: step 2/6.</text>
</comment>
<comment type="function">
    <text evidence="7">Catalyzes the formation of 4-diphosphocytidyl-2-C-methyl-D-erythritol from CTP and 2-C-methyl-D-erythritol 4-phosphate (MEP).</text>
</comment>
<evidence type="ECO:0000313" key="9">
    <source>
        <dbReference type="EMBL" id="PLS00369.1"/>
    </source>
</evidence>
<comment type="caution">
    <text evidence="8">The sequence shown here is derived from an EMBL/GenBank/DDBJ whole genome shotgun (WGS) entry which is preliminary data.</text>
</comment>
<protein>
    <recommendedName>
        <fullName evidence="7">2-C-methyl-D-erythritol 4-phosphate cytidylyltransferase</fullName>
        <ecNumber evidence="7">2.7.7.60</ecNumber>
    </recommendedName>
    <alternativeName>
        <fullName evidence="7">4-diphosphocytidyl-2C-methyl-D-erythritol synthase</fullName>
    </alternativeName>
    <alternativeName>
        <fullName evidence="7">MEP cytidylyltransferase</fullName>
        <shortName evidence="7">MCT</shortName>
    </alternativeName>
</protein>
<feature type="site" description="Transition state stabilizer" evidence="7">
    <location>
        <position position="22"/>
    </location>
</feature>
<name>A0A2N5GPX8_9BACI</name>
<dbReference type="UniPathway" id="UPA00056">
    <property type="reaction ID" value="UER00093"/>
</dbReference>
<keyword evidence="6 7" id="KW-0414">Isoprene biosynthesis</keyword>
<dbReference type="GO" id="GO:0050518">
    <property type="term" value="F:2-C-methyl-D-erythritol 4-phosphate cytidylyltransferase activity"/>
    <property type="evidence" value="ECO:0007669"/>
    <property type="project" value="UniProtKB-UniRule"/>
</dbReference>
<feature type="site" description="Positions MEP for the nucleophilic attack" evidence="7">
    <location>
        <position position="208"/>
    </location>
</feature>
<organism evidence="8 10">
    <name type="scientific">Bacillus canaveralius</name>
    <dbReference type="NCBI Taxonomy" id="1403243"/>
    <lineage>
        <taxon>Bacteria</taxon>
        <taxon>Bacillati</taxon>
        <taxon>Bacillota</taxon>
        <taxon>Bacilli</taxon>
        <taxon>Bacillales</taxon>
        <taxon>Bacillaceae</taxon>
        <taxon>Bacillus</taxon>
    </lineage>
</organism>
<dbReference type="EMBL" id="PGVA01000011">
    <property type="protein sequence ID" value="PLR84802.1"/>
    <property type="molecule type" value="Genomic_DNA"/>
</dbReference>
<dbReference type="PROSITE" id="PS01295">
    <property type="entry name" value="ISPD"/>
    <property type="match status" value="1"/>
</dbReference>
<dbReference type="FunFam" id="3.90.550.10:FF:000003">
    <property type="entry name" value="2-C-methyl-D-erythritol 4-phosphate cytidylyltransferase"/>
    <property type="match status" value="1"/>
</dbReference>
<comment type="similarity">
    <text evidence="3 7">Belongs to the IspD/TarI cytidylyltransferase family. IspD subfamily.</text>
</comment>
<dbReference type="PANTHER" id="PTHR32125:SF4">
    <property type="entry name" value="2-C-METHYL-D-ERYTHRITOL 4-PHOSPHATE CYTIDYLYLTRANSFERASE, CHLOROPLASTIC"/>
    <property type="match status" value="1"/>
</dbReference>
<evidence type="ECO:0000256" key="7">
    <source>
        <dbReference type="HAMAP-Rule" id="MF_00108"/>
    </source>
</evidence>
<dbReference type="Proteomes" id="UP000234951">
    <property type="component" value="Unassembled WGS sequence"/>
</dbReference>
<dbReference type="SUPFAM" id="SSF53448">
    <property type="entry name" value="Nucleotide-diphospho-sugar transferases"/>
    <property type="match status" value="1"/>
</dbReference>
<dbReference type="InterPro" id="IPR001228">
    <property type="entry name" value="IspD"/>
</dbReference>
<evidence type="ECO:0000256" key="3">
    <source>
        <dbReference type="ARBA" id="ARBA00009789"/>
    </source>
</evidence>
<dbReference type="GO" id="GO:0019288">
    <property type="term" value="P:isopentenyl diphosphate biosynthetic process, methylerythritol 4-phosphate pathway"/>
    <property type="evidence" value="ECO:0007669"/>
    <property type="project" value="UniProtKB-UniRule"/>
</dbReference>
<feature type="site" description="Positions MEP for the nucleophilic attack" evidence="7">
    <location>
        <position position="152"/>
    </location>
</feature>
<dbReference type="AlphaFoldDB" id="A0A2N5GPX8"/>
<dbReference type="OrthoDB" id="9806837at2"/>
<dbReference type="InterPro" id="IPR050088">
    <property type="entry name" value="IspD/TarI_cytidylyltransf_bact"/>
</dbReference>
<evidence type="ECO:0000256" key="5">
    <source>
        <dbReference type="ARBA" id="ARBA00022695"/>
    </source>
</evidence>
<keyword evidence="4 7" id="KW-0808">Transferase</keyword>
<proteinExistence type="inferred from homology"/>
<evidence type="ECO:0000313" key="8">
    <source>
        <dbReference type="EMBL" id="PLR84802.1"/>
    </source>
</evidence>
<dbReference type="EMBL" id="PGVD01000011">
    <property type="protein sequence ID" value="PLS00369.1"/>
    <property type="molecule type" value="Genomic_DNA"/>
</dbReference>
<evidence type="ECO:0000313" key="11">
    <source>
        <dbReference type="Proteomes" id="UP000235114"/>
    </source>
</evidence>
<sequence>MAYQVIIPAAGQGKRMGAGKNKLLVHLHEIPVFIHTLRVFEADHACSEIVLAVNPQEEPEIKRLLKDYGIQKVHSLVAGGTERQHSVYNAIKTLKNDGIVLVHDAARPFIDIPIIHQLAEVAERDGAAIVAVPVKDTIKKVQARKVVTTIERSSLWAIQTPQAFRVSLLLKAHKDAAESGFIGTDDASLIERIGVPVTVVEGSYDNIKLTTPEDLFFAEAIMKKRNSAIKNKGE</sequence>
<dbReference type="InterPro" id="IPR029044">
    <property type="entry name" value="Nucleotide-diphossugar_trans"/>
</dbReference>
<evidence type="ECO:0000256" key="2">
    <source>
        <dbReference type="ARBA" id="ARBA00004787"/>
    </source>
</evidence>
<keyword evidence="5 7" id="KW-0548">Nucleotidyltransferase</keyword>
<dbReference type="HAMAP" id="MF_00108">
    <property type="entry name" value="IspD"/>
    <property type="match status" value="1"/>
</dbReference>
<evidence type="ECO:0000256" key="1">
    <source>
        <dbReference type="ARBA" id="ARBA00001282"/>
    </source>
</evidence>
<reference evidence="8 10" key="1">
    <citation type="submission" date="2017-11" db="EMBL/GenBank/DDBJ databases">
        <title>Comparitive Functional Genomics of Dry Heat Resistant strains isolated from the Viking Spacecraft.</title>
        <authorList>
            <person name="Seuylemezian A."/>
            <person name="Cooper K."/>
            <person name="Vaishampayan P."/>
        </authorList>
    </citation>
    <scope>NUCLEOTIDE SEQUENCE [LARGE SCALE GENOMIC DNA]</scope>
    <source>
        <strain evidence="8 10">M4.6</strain>
    </source>
</reference>
<feature type="site" description="Transition state stabilizer" evidence="7">
    <location>
        <position position="15"/>
    </location>
</feature>
<dbReference type="InterPro" id="IPR018294">
    <property type="entry name" value="ISPD_synthase_CS"/>
</dbReference>
<reference evidence="9 11" key="2">
    <citation type="submission" date="2017-12" db="EMBL/GenBank/DDBJ databases">
        <title>Comparative Functional Genomics of Dry Heat Resistant strains isolated from the Viking Spacecraft.</title>
        <authorList>
            <person name="Seuylemezian A."/>
            <person name="Cooper K."/>
            <person name="Vaishampayan P."/>
        </authorList>
    </citation>
    <scope>NUCLEOTIDE SEQUENCE [LARGE SCALE GENOMIC DNA]</scope>
    <source>
        <strain evidence="9 11">ATCC 29669</strain>
    </source>
</reference>
<dbReference type="Gene3D" id="3.90.550.10">
    <property type="entry name" value="Spore Coat Polysaccharide Biosynthesis Protein SpsA, Chain A"/>
    <property type="match status" value="1"/>
</dbReference>
<evidence type="ECO:0000256" key="4">
    <source>
        <dbReference type="ARBA" id="ARBA00022679"/>
    </source>
</evidence>
<dbReference type="Proteomes" id="UP000235114">
    <property type="component" value="Unassembled WGS sequence"/>
</dbReference>
<dbReference type="NCBIfam" id="TIGR00453">
    <property type="entry name" value="ispD"/>
    <property type="match status" value="1"/>
</dbReference>
<dbReference type="EC" id="2.7.7.60" evidence="7"/>
<dbReference type="InterPro" id="IPR034683">
    <property type="entry name" value="IspD/TarI"/>
</dbReference>
<dbReference type="Pfam" id="PF01128">
    <property type="entry name" value="IspD"/>
    <property type="match status" value="1"/>
</dbReference>
<keyword evidence="11" id="KW-1185">Reference proteome</keyword>
<dbReference type="CDD" id="cd02516">
    <property type="entry name" value="CDP-ME_synthetase"/>
    <property type="match status" value="1"/>
</dbReference>
<evidence type="ECO:0000256" key="6">
    <source>
        <dbReference type="ARBA" id="ARBA00023229"/>
    </source>
</evidence>
<dbReference type="RefSeq" id="WP_101576247.1">
    <property type="nucleotide sequence ID" value="NZ_PGVA01000011.1"/>
</dbReference>